<evidence type="ECO:0000259" key="1">
    <source>
        <dbReference type="PROSITE" id="PS50883"/>
    </source>
</evidence>
<evidence type="ECO:0000313" key="2">
    <source>
        <dbReference type="EMBL" id="GAU09830.1"/>
    </source>
</evidence>
<protein>
    <recommendedName>
        <fullName evidence="1">EAL domain-containing protein</fullName>
    </recommendedName>
</protein>
<dbReference type="SMART" id="SM00052">
    <property type="entry name" value="EAL"/>
    <property type="match status" value="1"/>
</dbReference>
<dbReference type="AlphaFoldDB" id="A0A194AKR2"/>
<proteinExistence type="predicted"/>
<dbReference type="Gene3D" id="3.20.20.450">
    <property type="entry name" value="EAL domain"/>
    <property type="match status" value="1"/>
</dbReference>
<dbReference type="Pfam" id="PF00563">
    <property type="entry name" value="EAL"/>
    <property type="match status" value="1"/>
</dbReference>
<reference evidence="3" key="1">
    <citation type="submission" date="2016-06" db="EMBL/GenBank/DDBJ databases">
        <title>Draft genome sequence of Desulfoplanes formicivorans strain Pf12B.</title>
        <authorList>
            <person name="Watanabe M."/>
            <person name="Kojima H."/>
            <person name="Fukui M."/>
        </authorList>
    </citation>
    <scope>NUCLEOTIDE SEQUENCE [LARGE SCALE GENOMIC DNA]</scope>
    <source>
        <strain evidence="3">Pf12B</strain>
    </source>
</reference>
<feature type="domain" description="EAL" evidence="1">
    <location>
        <begin position="142"/>
        <end position="403"/>
    </location>
</feature>
<dbReference type="PANTHER" id="PTHR44757:SF2">
    <property type="entry name" value="BIOFILM ARCHITECTURE MAINTENANCE PROTEIN MBAA"/>
    <property type="match status" value="1"/>
</dbReference>
<dbReference type="InterPro" id="IPR035919">
    <property type="entry name" value="EAL_sf"/>
</dbReference>
<comment type="caution">
    <text evidence="2">The sequence shown here is derived from an EMBL/GenBank/DDBJ whole genome shotgun (WGS) entry which is preliminary data.</text>
</comment>
<dbReference type="InterPro" id="IPR052155">
    <property type="entry name" value="Biofilm_reg_signaling"/>
</dbReference>
<dbReference type="EMBL" id="BDFE01000020">
    <property type="protein sequence ID" value="GAU09830.1"/>
    <property type="molecule type" value="Genomic_DNA"/>
</dbReference>
<accession>A0A194AKR2</accession>
<dbReference type="STRING" id="1592317.DPF_2565"/>
<dbReference type="PANTHER" id="PTHR44757">
    <property type="entry name" value="DIGUANYLATE CYCLASE DGCP"/>
    <property type="match status" value="1"/>
</dbReference>
<keyword evidence="3" id="KW-1185">Reference proteome</keyword>
<dbReference type="SUPFAM" id="SSF141868">
    <property type="entry name" value="EAL domain-like"/>
    <property type="match status" value="1"/>
</dbReference>
<dbReference type="InterPro" id="IPR001633">
    <property type="entry name" value="EAL_dom"/>
</dbReference>
<gene>
    <name evidence="2" type="ORF">DPF_2565</name>
</gene>
<dbReference type="Proteomes" id="UP000095200">
    <property type="component" value="Unassembled WGS sequence"/>
</dbReference>
<organism evidence="2 3">
    <name type="scientific">Desulfoplanes formicivorans</name>
    <dbReference type="NCBI Taxonomy" id="1592317"/>
    <lineage>
        <taxon>Bacteria</taxon>
        <taxon>Pseudomonadati</taxon>
        <taxon>Thermodesulfobacteriota</taxon>
        <taxon>Desulfovibrionia</taxon>
        <taxon>Desulfovibrionales</taxon>
        <taxon>Desulfoplanaceae</taxon>
        <taxon>Desulfoplanes</taxon>
    </lineage>
</organism>
<dbReference type="PROSITE" id="PS50883">
    <property type="entry name" value="EAL"/>
    <property type="match status" value="1"/>
</dbReference>
<evidence type="ECO:0000313" key="3">
    <source>
        <dbReference type="Proteomes" id="UP000095200"/>
    </source>
</evidence>
<dbReference type="CDD" id="cd01948">
    <property type="entry name" value="EAL"/>
    <property type="match status" value="1"/>
</dbReference>
<sequence length="414" mass="46731">MYLPDPCERFVDPELDDDFLLQQLAMGLCIVSRDGRIHATNRKMHVLFEEYDGGFLRWWNKMADGLINDLDEGGTTPHVVFRSWTDASGTLRGMTIWMFAAGFSSEILFLFMAEKEPSTAMKTDTHLKTARFADDLDRFGSAEALTECMMQALMNNAFSVRYQPVFDVRSGRVAGVEALIQVASSKDAPLSRNFFNLLDASGGSLLMGLWLLGRICRDVQAWKEQGNGVHPFFVQVRMSERQLASACMLHAFRHALEHSGMDPGNVWIKASKKCFDDQDMKKQFFIHRYHALGINFIVDRLRTNLADLKYFFAFSVIPFKAVQLGNQDFVTNRGTRQQELFTIFAKIFSSLGVHVVALYTSGPCALDILKKTTCRYIQKQGRGSQFLKASQVPGFVGMYPSCLPVDSCHSLLMP</sequence>
<name>A0A194AKR2_9BACT</name>